<accession>A0A9P5ZB25</accession>
<feature type="transmembrane region" description="Helical" evidence="1">
    <location>
        <begin position="22"/>
        <end position="42"/>
    </location>
</feature>
<name>A0A9P5ZB25_9AGAR</name>
<dbReference type="AlphaFoldDB" id="A0A9P5ZB25"/>
<keyword evidence="1" id="KW-1133">Transmembrane helix</keyword>
<dbReference type="EMBL" id="MU155140">
    <property type="protein sequence ID" value="KAF9484773.1"/>
    <property type="molecule type" value="Genomic_DNA"/>
</dbReference>
<keyword evidence="1" id="KW-0472">Membrane</keyword>
<sequence length="101" mass="10814">MHPGTTRSSSRFRNSASWSAGAYRPFILNLSGLIFWSGIGAISDMRMSPAAIEFSLVTYAPNDILCHAANSATQCPGCGFAPGTVESLDFDWELGYGDGYP</sequence>
<keyword evidence="3" id="KW-1185">Reference proteome</keyword>
<dbReference type="Proteomes" id="UP000807469">
    <property type="component" value="Unassembled WGS sequence"/>
</dbReference>
<organism evidence="2 3">
    <name type="scientific">Pholiota conissans</name>
    <dbReference type="NCBI Taxonomy" id="109636"/>
    <lineage>
        <taxon>Eukaryota</taxon>
        <taxon>Fungi</taxon>
        <taxon>Dikarya</taxon>
        <taxon>Basidiomycota</taxon>
        <taxon>Agaricomycotina</taxon>
        <taxon>Agaricomycetes</taxon>
        <taxon>Agaricomycetidae</taxon>
        <taxon>Agaricales</taxon>
        <taxon>Agaricineae</taxon>
        <taxon>Strophariaceae</taxon>
        <taxon>Pholiota</taxon>
    </lineage>
</organism>
<keyword evidence="1" id="KW-0812">Transmembrane</keyword>
<evidence type="ECO:0000313" key="2">
    <source>
        <dbReference type="EMBL" id="KAF9484773.1"/>
    </source>
</evidence>
<proteinExistence type="predicted"/>
<protein>
    <submittedName>
        <fullName evidence="2">Uncharacterized protein</fullName>
    </submittedName>
</protein>
<evidence type="ECO:0000256" key="1">
    <source>
        <dbReference type="SAM" id="Phobius"/>
    </source>
</evidence>
<comment type="caution">
    <text evidence="2">The sequence shown here is derived from an EMBL/GenBank/DDBJ whole genome shotgun (WGS) entry which is preliminary data.</text>
</comment>
<gene>
    <name evidence="2" type="ORF">BDN70DRAFT_890636</name>
</gene>
<reference evidence="2" key="1">
    <citation type="submission" date="2020-11" db="EMBL/GenBank/DDBJ databases">
        <authorList>
            <consortium name="DOE Joint Genome Institute"/>
            <person name="Ahrendt S."/>
            <person name="Riley R."/>
            <person name="Andreopoulos W."/>
            <person name="Labutti K."/>
            <person name="Pangilinan J."/>
            <person name="Ruiz-Duenas F.J."/>
            <person name="Barrasa J.M."/>
            <person name="Sanchez-Garcia M."/>
            <person name="Camarero S."/>
            <person name="Miyauchi S."/>
            <person name="Serrano A."/>
            <person name="Linde D."/>
            <person name="Babiker R."/>
            <person name="Drula E."/>
            <person name="Ayuso-Fernandez I."/>
            <person name="Pacheco R."/>
            <person name="Padilla G."/>
            <person name="Ferreira P."/>
            <person name="Barriuso J."/>
            <person name="Kellner H."/>
            <person name="Castanera R."/>
            <person name="Alfaro M."/>
            <person name="Ramirez L."/>
            <person name="Pisabarro A.G."/>
            <person name="Kuo A."/>
            <person name="Tritt A."/>
            <person name="Lipzen A."/>
            <person name="He G."/>
            <person name="Yan M."/>
            <person name="Ng V."/>
            <person name="Cullen D."/>
            <person name="Martin F."/>
            <person name="Rosso M.-N."/>
            <person name="Henrissat B."/>
            <person name="Hibbett D."/>
            <person name="Martinez A.T."/>
            <person name="Grigoriev I.V."/>
        </authorList>
    </citation>
    <scope>NUCLEOTIDE SEQUENCE</scope>
    <source>
        <strain evidence="2">CIRM-BRFM 674</strain>
    </source>
</reference>
<evidence type="ECO:0000313" key="3">
    <source>
        <dbReference type="Proteomes" id="UP000807469"/>
    </source>
</evidence>